<dbReference type="InterPro" id="IPR000524">
    <property type="entry name" value="Tscrpt_reg_HTH_GntR"/>
</dbReference>
<protein>
    <submittedName>
        <fullName evidence="5">GntR family transcriptional regulator</fullName>
    </submittedName>
</protein>
<sequence>MKTSAKHIADRIRLMIATKQFQVGEMLPSTRELGQQLEASFHTVRKAYHILEEEGLILGEQGRGFTVKNQTTLLDKSARLEVGGEKIQALVEELVGYGLDESEIELLFQEQLGFMEWPDRIQTCASVGENHELGKMLSDAIKKQVGVKSQVIDVDEYESAAKYDALFVPIHLMSNFRSLRESLLIIPIVYDYDPDILLSMVDRAAIATIGLVTGSEETIPKIIDELKRSIHFEGSFVAGTIYGKSLPLFVRESDLILYTPESARLVEQKVPERNRLRLEYLLSEKSSEMIRAELWDQ</sequence>
<evidence type="ECO:0000313" key="5">
    <source>
        <dbReference type="EMBL" id="MCP9292387.1"/>
    </source>
</evidence>
<dbReference type="SUPFAM" id="SSF46785">
    <property type="entry name" value="Winged helix' DNA-binding domain"/>
    <property type="match status" value="1"/>
</dbReference>
<dbReference type="InterPro" id="IPR036388">
    <property type="entry name" value="WH-like_DNA-bd_sf"/>
</dbReference>
<evidence type="ECO:0000313" key="6">
    <source>
        <dbReference type="Proteomes" id="UP001139125"/>
    </source>
</evidence>
<dbReference type="GO" id="GO:0003677">
    <property type="term" value="F:DNA binding"/>
    <property type="evidence" value="ECO:0007669"/>
    <property type="project" value="UniProtKB-KW"/>
</dbReference>
<name>A0A9X2L537_9BACT</name>
<dbReference type="Proteomes" id="UP001139125">
    <property type="component" value="Unassembled WGS sequence"/>
</dbReference>
<dbReference type="AlphaFoldDB" id="A0A9X2L537"/>
<proteinExistence type="predicted"/>
<keyword evidence="6" id="KW-1185">Reference proteome</keyword>
<dbReference type="PROSITE" id="PS50949">
    <property type="entry name" value="HTH_GNTR"/>
    <property type="match status" value="1"/>
</dbReference>
<dbReference type="PANTHER" id="PTHR38445:SF9">
    <property type="entry name" value="HTH-TYPE TRANSCRIPTIONAL REPRESSOR YTRA"/>
    <property type="match status" value="1"/>
</dbReference>
<keyword evidence="1" id="KW-0805">Transcription regulation</keyword>
<dbReference type="Gene3D" id="1.10.10.10">
    <property type="entry name" value="Winged helix-like DNA-binding domain superfamily/Winged helix DNA-binding domain"/>
    <property type="match status" value="1"/>
</dbReference>
<dbReference type="Pfam" id="PF00392">
    <property type="entry name" value="GntR"/>
    <property type="match status" value="1"/>
</dbReference>
<keyword evidence="2" id="KW-0238">DNA-binding</keyword>
<dbReference type="RefSeq" id="WP_255135271.1">
    <property type="nucleotide sequence ID" value="NZ_JANDBC010000002.1"/>
</dbReference>
<dbReference type="PANTHER" id="PTHR38445">
    <property type="entry name" value="HTH-TYPE TRANSCRIPTIONAL REPRESSOR YTRA"/>
    <property type="match status" value="1"/>
</dbReference>
<dbReference type="SMART" id="SM00345">
    <property type="entry name" value="HTH_GNTR"/>
    <property type="match status" value="1"/>
</dbReference>
<dbReference type="CDD" id="cd07377">
    <property type="entry name" value="WHTH_GntR"/>
    <property type="match status" value="1"/>
</dbReference>
<evidence type="ECO:0000256" key="1">
    <source>
        <dbReference type="ARBA" id="ARBA00023015"/>
    </source>
</evidence>
<evidence type="ECO:0000256" key="3">
    <source>
        <dbReference type="ARBA" id="ARBA00023163"/>
    </source>
</evidence>
<accession>A0A9X2L537</accession>
<keyword evidence="3" id="KW-0804">Transcription</keyword>
<feature type="domain" description="HTH gntR-type" evidence="4">
    <location>
        <begin position="2"/>
        <end position="70"/>
    </location>
</feature>
<gene>
    <name evidence="5" type="ORF">NM125_12440</name>
</gene>
<comment type="caution">
    <text evidence="5">The sequence shown here is derived from an EMBL/GenBank/DDBJ whole genome shotgun (WGS) entry which is preliminary data.</text>
</comment>
<dbReference type="EMBL" id="JANDBC010000002">
    <property type="protein sequence ID" value="MCP9292387.1"/>
    <property type="molecule type" value="Genomic_DNA"/>
</dbReference>
<organism evidence="5 6">
    <name type="scientific">Gracilimonas sediminicola</name>
    <dbReference type="NCBI Taxonomy" id="2952158"/>
    <lineage>
        <taxon>Bacteria</taxon>
        <taxon>Pseudomonadati</taxon>
        <taxon>Balneolota</taxon>
        <taxon>Balneolia</taxon>
        <taxon>Balneolales</taxon>
        <taxon>Balneolaceae</taxon>
        <taxon>Gracilimonas</taxon>
    </lineage>
</organism>
<reference evidence="5" key="1">
    <citation type="submission" date="2022-06" db="EMBL/GenBank/DDBJ databases">
        <title>Gracilimonas sp. CAU 1638 isolated from sea sediment.</title>
        <authorList>
            <person name="Kim W."/>
        </authorList>
    </citation>
    <scope>NUCLEOTIDE SEQUENCE</scope>
    <source>
        <strain evidence="5">CAU 1638</strain>
    </source>
</reference>
<dbReference type="GO" id="GO:0003700">
    <property type="term" value="F:DNA-binding transcription factor activity"/>
    <property type="evidence" value="ECO:0007669"/>
    <property type="project" value="InterPro"/>
</dbReference>
<evidence type="ECO:0000259" key="4">
    <source>
        <dbReference type="PROSITE" id="PS50949"/>
    </source>
</evidence>
<evidence type="ECO:0000256" key="2">
    <source>
        <dbReference type="ARBA" id="ARBA00023125"/>
    </source>
</evidence>
<dbReference type="InterPro" id="IPR036390">
    <property type="entry name" value="WH_DNA-bd_sf"/>
</dbReference>